<feature type="compositionally biased region" description="Pro residues" evidence="1">
    <location>
        <begin position="118"/>
        <end position="130"/>
    </location>
</feature>
<evidence type="ECO:0008006" key="5">
    <source>
        <dbReference type="Google" id="ProtNLM"/>
    </source>
</evidence>
<evidence type="ECO:0000256" key="2">
    <source>
        <dbReference type="SAM" id="Phobius"/>
    </source>
</evidence>
<feature type="transmembrane region" description="Helical" evidence="2">
    <location>
        <begin position="51"/>
        <end position="68"/>
    </location>
</feature>
<dbReference type="RefSeq" id="WP_185792067.1">
    <property type="nucleotide sequence ID" value="NZ_VFOZ01000001.1"/>
</dbReference>
<protein>
    <recommendedName>
        <fullName evidence="5">DUF2269 family protein</fullName>
    </recommendedName>
</protein>
<keyword evidence="2" id="KW-1133">Transmembrane helix</keyword>
<dbReference type="EMBL" id="VFOZ01000001">
    <property type="protein sequence ID" value="TQL95831.1"/>
    <property type="molecule type" value="Genomic_DNA"/>
</dbReference>
<feature type="transmembrane region" description="Helical" evidence="2">
    <location>
        <begin position="6"/>
        <end position="30"/>
    </location>
</feature>
<feature type="transmembrane region" description="Helical" evidence="2">
    <location>
        <begin position="179"/>
        <end position="199"/>
    </location>
</feature>
<organism evidence="3 4">
    <name type="scientific">Actinoallomurus bryophytorum</name>
    <dbReference type="NCBI Taxonomy" id="1490222"/>
    <lineage>
        <taxon>Bacteria</taxon>
        <taxon>Bacillati</taxon>
        <taxon>Actinomycetota</taxon>
        <taxon>Actinomycetes</taxon>
        <taxon>Streptosporangiales</taxon>
        <taxon>Thermomonosporaceae</taxon>
        <taxon>Actinoallomurus</taxon>
    </lineage>
</organism>
<accession>A0A543CFF2</accession>
<proteinExistence type="predicted"/>
<dbReference type="AlphaFoldDB" id="A0A543CFF2"/>
<keyword evidence="2" id="KW-0472">Membrane</keyword>
<comment type="caution">
    <text evidence="3">The sequence shown here is derived from an EMBL/GenBank/DDBJ whole genome shotgun (WGS) entry which is preliminary data.</text>
</comment>
<reference evidence="3 4" key="1">
    <citation type="submission" date="2019-06" db="EMBL/GenBank/DDBJ databases">
        <title>Sequencing the genomes of 1000 actinobacteria strains.</title>
        <authorList>
            <person name="Klenk H.-P."/>
        </authorList>
    </citation>
    <scope>NUCLEOTIDE SEQUENCE [LARGE SCALE GENOMIC DNA]</scope>
    <source>
        <strain evidence="3 4">DSM 102200</strain>
    </source>
</reference>
<sequence>MSSGDRLLLILHVGFAIFALGPITAATMATPRYIRRADASVVRYLNRATRIYGLLTLGIFLFGLLLAHGKFNQVWLTASMTLFIVAFVLLLLIERDQRKALHKIELSDAERGAAAPAETPPPVQTPPPAQTAPADKPVAGTETKVDTGDAAKAETPAPEPKKAPAPADEELAKVETGRIAMISGVVALIWIVILVLMVWNG</sequence>
<feature type="transmembrane region" description="Helical" evidence="2">
    <location>
        <begin position="74"/>
        <end position="93"/>
    </location>
</feature>
<feature type="compositionally biased region" description="Basic and acidic residues" evidence="1">
    <location>
        <begin position="143"/>
        <end position="152"/>
    </location>
</feature>
<evidence type="ECO:0000313" key="3">
    <source>
        <dbReference type="EMBL" id="TQL95831.1"/>
    </source>
</evidence>
<evidence type="ECO:0000256" key="1">
    <source>
        <dbReference type="SAM" id="MobiDB-lite"/>
    </source>
</evidence>
<dbReference type="Proteomes" id="UP000316096">
    <property type="component" value="Unassembled WGS sequence"/>
</dbReference>
<keyword evidence="4" id="KW-1185">Reference proteome</keyword>
<keyword evidence="2" id="KW-0812">Transmembrane</keyword>
<name>A0A543CFF2_9ACTN</name>
<evidence type="ECO:0000313" key="4">
    <source>
        <dbReference type="Proteomes" id="UP000316096"/>
    </source>
</evidence>
<gene>
    <name evidence="3" type="ORF">FB559_1341</name>
</gene>
<feature type="region of interest" description="Disordered" evidence="1">
    <location>
        <begin position="111"/>
        <end position="169"/>
    </location>
</feature>